<comment type="caution">
    <text evidence="2">The sequence shown here is derived from an EMBL/GenBank/DDBJ whole genome shotgun (WGS) entry which is preliminary data.</text>
</comment>
<feature type="region of interest" description="Disordered" evidence="1">
    <location>
        <begin position="320"/>
        <end position="346"/>
    </location>
</feature>
<accession>A0ABW3CTD5</accession>
<organism evidence="2 3">
    <name type="scientific">Actinomadura adrarensis</name>
    <dbReference type="NCBI Taxonomy" id="1819600"/>
    <lineage>
        <taxon>Bacteria</taxon>
        <taxon>Bacillati</taxon>
        <taxon>Actinomycetota</taxon>
        <taxon>Actinomycetes</taxon>
        <taxon>Streptosporangiales</taxon>
        <taxon>Thermomonosporaceae</taxon>
        <taxon>Actinomadura</taxon>
    </lineage>
</organism>
<evidence type="ECO:0000313" key="3">
    <source>
        <dbReference type="Proteomes" id="UP001597083"/>
    </source>
</evidence>
<protein>
    <submittedName>
        <fullName evidence="2">SCO2521 family protein</fullName>
    </submittedName>
</protein>
<gene>
    <name evidence="2" type="ORF">ACFQ07_31670</name>
</gene>
<dbReference type="Proteomes" id="UP001597083">
    <property type="component" value="Unassembled WGS sequence"/>
</dbReference>
<reference evidence="3" key="1">
    <citation type="journal article" date="2019" name="Int. J. Syst. Evol. Microbiol.">
        <title>The Global Catalogue of Microorganisms (GCM) 10K type strain sequencing project: providing services to taxonomists for standard genome sequencing and annotation.</title>
        <authorList>
            <consortium name="The Broad Institute Genomics Platform"/>
            <consortium name="The Broad Institute Genome Sequencing Center for Infectious Disease"/>
            <person name="Wu L."/>
            <person name="Ma J."/>
        </authorList>
    </citation>
    <scope>NUCLEOTIDE SEQUENCE [LARGE SCALE GENOMIC DNA]</scope>
    <source>
        <strain evidence="3">JCM 31696</strain>
    </source>
</reference>
<dbReference type="InterPro" id="IPR049749">
    <property type="entry name" value="SCO2521-like"/>
</dbReference>
<evidence type="ECO:0000313" key="2">
    <source>
        <dbReference type="EMBL" id="MFD0856834.1"/>
    </source>
</evidence>
<sequence length="346" mass="37910">MSSRTGPETGGTDRELTFGAVRTGLLLHSTAVTQELAAELLGFVPGEQVRQARRPMGYAISPEILTGVDCDLPSRSGSRVRGIGTFASTATITGGRVLQGSSCARVRPAGQDYRMPWSHYLARPGAVEAVGRLNTDDVADGFASGRSRTNGPLVAQIADHVMSKVQSSPLLDGRRPFSCPRTTLRWTLETPPPGPDTIDRIHFAETDSETRTLRLVLHGGRLPLIRTFVENLALHDWLLTVLRTLVEKAAPGTGGTDKVVARLRPAIDHILHLWMPEARIDQTLRPFWQDLESHSGLTAQWKLLENRIRDQVALAILSRQGTTPSTAEHHDPPRTPHRTGYTVDRS</sequence>
<evidence type="ECO:0000256" key="1">
    <source>
        <dbReference type="SAM" id="MobiDB-lite"/>
    </source>
</evidence>
<dbReference type="NCBIfam" id="NF040565">
    <property type="entry name" value="SCO2521_fam"/>
    <property type="match status" value="1"/>
</dbReference>
<keyword evidence="3" id="KW-1185">Reference proteome</keyword>
<name>A0ABW3CTD5_9ACTN</name>
<proteinExistence type="predicted"/>
<dbReference type="EMBL" id="JBHTIR010004274">
    <property type="protein sequence ID" value="MFD0856834.1"/>
    <property type="molecule type" value="Genomic_DNA"/>
</dbReference>